<evidence type="ECO:0000256" key="24">
    <source>
        <dbReference type="ARBA" id="ARBA00032426"/>
    </source>
</evidence>
<dbReference type="InterPro" id="IPR050861">
    <property type="entry name" value="Dihydroxyacetone_Kinase"/>
</dbReference>
<sequence length="1205" mass="135349">MKSIKVTLNKPNPLFELWLEEWKKKAIFQGSDLQHHFTKALNTLRKYPLPLDSGKDCIILKHFGLKLCTMLDRRLKEHKVHQKEMERTNNVCKCDSCCRSEFILSSREKRMKIYKEEIRKYRTRQIAASKKSFSLSSWNFACYAILLTLYNKEENLSYSGCISKLELLYESKQLYNTSLKSLDPDICDGKSSISILIANKLIYLKQFPLRYYLTEQGVCLAIKIKQIFNLRNYDKHLLQIYLKKLQNSLPTQNYDRVMDETDIKAESIPKSSNEKNIENEENKQKSPLFNCLKTSDQIQQNTIKLSSNVVDIMLNGTQDELQLKSYSFDIVLLVDTKETCGGKTKPQHDATLMELKQLGVLFEVRHLKIGDFTWIAKCKYTKKELILPYIVERKRLDDLSASIKDGRFHEQKFRLKQSGIQNLLYIVEDHDKITRTGIPLSTLLQASINSLVQDNFIVKYTDSHQDSMSYLTTLTSTLCKIYAKKNLIERKKENLLPIDVSSDSILLMKFEEFNKAASKLKNFNVRQMFVRQLLQLKGMSVDKALAVVECYPTPLMLINALHKSDYGETLIANIQYGQQKRQIGPTIIYVISLYCMEIIMRYDQRTIEIHIYVIEVLRQTSIFRYSRLALDTIVFPMAALKHLVNKIDDTVAESLSGLCCTYPQLELLLAHKIVLSPDIRNQKDKVAIICGGGSGHEPFVAGFVGTGMLTAAIAGSIFASPPSKHITHAINCVAQNNTAGILVIVPNYTGDCLNFGIALEKAKQAGINIAEIIVGEDCSIPKKEQSSIGKRGLTGMILTIKIAGALAERGETLSEILKYAELTVENMATYAIGLSACSIPGQGYMFELAPDEIEAGMGIHGEAGYERIKIKNASEIVAFMLQRICEELKLISGDNVAVIVNNFGALSQLEQGIVAHETIKQLNNKGIQPLRVYSGILVTSLNSAGIHITLLKLPEYHKNIFLSCLDDATNAPGWPGCFYSIPLVVTRPPFNEVDSQCGYLIKLCLQNACKSIIEKETYLNELDRTCGDGDCGTTLKRFAMGIQEHLDDLPFTYPSLLLTQIADIAEESMGGSSGALYCLFFTTAAKELSSLKENEDITSAWSRTFCNALDCIIKYGKAKPGDRTMLDALDPACRTFKKLVTAPLTDIIQNVTTATWQGCEATKGIKARAGRATYIKQENYMQQIDAGAYAAATWITAVAKTIKNF</sequence>
<evidence type="ECO:0000256" key="14">
    <source>
        <dbReference type="ARBA" id="ARBA00022759"/>
    </source>
</evidence>
<evidence type="ECO:0000256" key="4">
    <source>
        <dbReference type="ARBA" id="ARBA00008757"/>
    </source>
</evidence>
<dbReference type="InterPro" id="IPR036117">
    <property type="entry name" value="DhaL_dom_sf"/>
</dbReference>
<dbReference type="SUPFAM" id="SSF52980">
    <property type="entry name" value="Restriction endonuclease-like"/>
    <property type="match status" value="1"/>
</dbReference>
<dbReference type="SMART" id="SM01120">
    <property type="entry name" value="Dak2"/>
    <property type="match status" value="1"/>
</dbReference>
<dbReference type="EC" id="2.7.1.28" evidence="7"/>
<evidence type="ECO:0000256" key="11">
    <source>
        <dbReference type="ARBA" id="ARBA00022722"/>
    </source>
</evidence>
<evidence type="ECO:0000256" key="28">
    <source>
        <dbReference type="ARBA" id="ARBA00048526"/>
    </source>
</evidence>
<dbReference type="InterPro" id="IPR006166">
    <property type="entry name" value="ERCC4_domain"/>
</dbReference>
<evidence type="ECO:0000313" key="35">
    <source>
        <dbReference type="Proteomes" id="UP001607303"/>
    </source>
</evidence>
<evidence type="ECO:0000256" key="1">
    <source>
        <dbReference type="ARBA" id="ARBA00001946"/>
    </source>
</evidence>
<dbReference type="GO" id="GO:0016889">
    <property type="term" value="F:DNA endonuclease activity, producing 3'-phosphomonoesters"/>
    <property type="evidence" value="ECO:0007669"/>
    <property type="project" value="UniProtKB-ARBA"/>
</dbReference>
<evidence type="ECO:0000256" key="9">
    <source>
        <dbReference type="ARBA" id="ARBA00018932"/>
    </source>
</evidence>
<keyword evidence="35" id="KW-1185">Reference proteome</keyword>
<dbReference type="FunFam" id="3.40.50.10130:FF:000003">
    <property type="entry name" value="Crossover junction endonuclease MUS81"/>
    <property type="match status" value="1"/>
</dbReference>
<dbReference type="InterPro" id="IPR011335">
    <property type="entry name" value="Restrct_endonuc-II-like"/>
</dbReference>
<evidence type="ECO:0000256" key="18">
    <source>
        <dbReference type="ARBA" id="ARBA00022840"/>
    </source>
</evidence>
<evidence type="ECO:0000256" key="12">
    <source>
        <dbReference type="ARBA" id="ARBA00022723"/>
    </source>
</evidence>
<dbReference type="Pfam" id="PF02732">
    <property type="entry name" value="ERCC4"/>
    <property type="match status" value="1"/>
</dbReference>
<keyword evidence="10" id="KW-0808">Transferase</keyword>
<dbReference type="EMBL" id="JAYRBN010000097">
    <property type="protein sequence ID" value="KAL2729333.1"/>
    <property type="molecule type" value="Genomic_DNA"/>
</dbReference>
<keyword evidence="18" id="KW-0067">ATP-binding</keyword>
<reference evidence="34 35" key="1">
    <citation type="journal article" date="2024" name="Ann. Entomol. Soc. Am.">
        <title>Genomic analyses of the southern and eastern yellowjacket wasps (Hymenoptera: Vespidae) reveal evolutionary signatures of social life.</title>
        <authorList>
            <person name="Catto M.A."/>
            <person name="Caine P.B."/>
            <person name="Orr S.E."/>
            <person name="Hunt B.G."/>
            <person name="Goodisman M.A.D."/>
        </authorList>
    </citation>
    <scope>NUCLEOTIDE SEQUENCE [LARGE SCALE GENOMIC DNA]</scope>
    <source>
        <strain evidence="34">232</strain>
        <tissue evidence="34">Head and thorax</tissue>
    </source>
</reference>
<dbReference type="GO" id="GO:0006310">
    <property type="term" value="P:DNA recombination"/>
    <property type="evidence" value="ECO:0007669"/>
    <property type="project" value="UniProtKB-KW"/>
</dbReference>
<dbReference type="SUPFAM" id="SSF82549">
    <property type="entry name" value="DAK1/DegV-like"/>
    <property type="match status" value="1"/>
</dbReference>
<comment type="catalytic activity">
    <reaction evidence="27">
        <text>D-glyceraldehyde + ATP = D-glyceraldehyde 3-phosphate + ADP + H(+)</text>
        <dbReference type="Rhea" id="RHEA:13941"/>
        <dbReference type="ChEBI" id="CHEBI:15378"/>
        <dbReference type="ChEBI" id="CHEBI:17378"/>
        <dbReference type="ChEBI" id="CHEBI:30616"/>
        <dbReference type="ChEBI" id="CHEBI:59776"/>
        <dbReference type="ChEBI" id="CHEBI:456216"/>
        <dbReference type="EC" id="2.7.1.28"/>
    </reaction>
</comment>
<dbReference type="SUPFAM" id="SSF101473">
    <property type="entry name" value="DhaL-like"/>
    <property type="match status" value="1"/>
</dbReference>
<dbReference type="InterPro" id="IPR036388">
    <property type="entry name" value="WH-like_DNA-bd_sf"/>
</dbReference>
<evidence type="ECO:0000256" key="15">
    <source>
        <dbReference type="ARBA" id="ARBA00022763"/>
    </source>
</evidence>
<dbReference type="Pfam" id="PF14716">
    <property type="entry name" value="HHH_8"/>
    <property type="match status" value="1"/>
</dbReference>
<evidence type="ECO:0000256" key="8">
    <source>
        <dbReference type="ARBA" id="ARBA00012578"/>
    </source>
</evidence>
<dbReference type="InterPro" id="IPR042530">
    <property type="entry name" value="EME1/EME2_C"/>
</dbReference>
<dbReference type="InterPro" id="IPR047417">
    <property type="entry name" value="WHD_MUS81"/>
</dbReference>
<proteinExistence type="inferred from homology"/>
<evidence type="ECO:0000256" key="23">
    <source>
        <dbReference type="ARBA" id="ARBA00023285"/>
    </source>
</evidence>
<keyword evidence="13" id="KW-0547">Nucleotide-binding</keyword>
<comment type="subcellular location">
    <subcellularLocation>
        <location evidence="2">Nucleus</location>
    </subcellularLocation>
</comment>
<evidence type="ECO:0000256" key="17">
    <source>
        <dbReference type="ARBA" id="ARBA00022801"/>
    </source>
</evidence>
<dbReference type="Gene3D" id="3.40.50.10440">
    <property type="entry name" value="Dihydroxyacetone kinase, domain 1"/>
    <property type="match status" value="1"/>
</dbReference>
<evidence type="ECO:0000256" key="29">
    <source>
        <dbReference type="ARBA" id="ARBA00048898"/>
    </source>
</evidence>
<dbReference type="GO" id="GO:0034012">
    <property type="term" value="F:FAD-AMP lyase (cyclizing) activity"/>
    <property type="evidence" value="ECO:0007669"/>
    <property type="project" value="UniProtKB-EC"/>
</dbReference>
<evidence type="ECO:0000256" key="3">
    <source>
        <dbReference type="ARBA" id="ARBA00004778"/>
    </source>
</evidence>
<keyword evidence="15" id="KW-0227">DNA damage</keyword>
<dbReference type="GO" id="GO:1905347">
    <property type="term" value="C:endodeoxyribonuclease complex"/>
    <property type="evidence" value="ECO:0007669"/>
    <property type="project" value="UniProtKB-ARBA"/>
</dbReference>
<comment type="catalytic activity">
    <reaction evidence="28">
        <text>FAD = riboflavin cyclic-4',5'-phosphate + AMP + H(+)</text>
        <dbReference type="Rhea" id="RHEA:13729"/>
        <dbReference type="ChEBI" id="CHEBI:15378"/>
        <dbReference type="ChEBI" id="CHEBI:57692"/>
        <dbReference type="ChEBI" id="CHEBI:76202"/>
        <dbReference type="ChEBI" id="CHEBI:456215"/>
        <dbReference type="EC" id="4.6.1.15"/>
    </reaction>
</comment>
<dbReference type="Gene3D" id="1.25.40.340">
    <property type="match status" value="1"/>
</dbReference>
<dbReference type="GO" id="GO:0046872">
    <property type="term" value="F:metal ion binding"/>
    <property type="evidence" value="ECO:0007669"/>
    <property type="project" value="UniProtKB-KW"/>
</dbReference>
<keyword evidence="22" id="KW-0539">Nucleus</keyword>
<dbReference type="InterPro" id="IPR027421">
    <property type="entry name" value="DNA_pol_lamdba_lyase_dom_sf"/>
</dbReference>
<keyword evidence="14 34" id="KW-0255">Endonuclease</keyword>
<evidence type="ECO:0000256" key="27">
    <source>
        <dbReference type="ARBA" id="ARBA00047974"/>
    </source>
</evidence>
<name>A0ABD2B9V6_VESMC</name>
<dbReference type="EC" id="2.7.1.29" evidence="6"/>
<protein>
    <recommendedName>
        <fullName evidence="30">Structure-specific endonuclease subunit MUS81</fullName>
        <ecNumber evidence="7">2.7.1.28</ecNumber>
        <ecNumber evidence="6">2.7.1.29</ecNumber>
        <ecNumber evidence="8">4.6.1.15</ecNumber>
    </recommendedName>
    <alternativeName>
        <fullName evidence="24">Bifunctional ATP-dependent dihydroxyacetone kinase/FAD-AMP lyase (cyclizing)</fullName>
    </alternativeName>
    <alternativeName>
        <fullName evidence="31">Crossover junction endonuclease MUS81</fullName>
    </alternativeName>
    <alternativeName>
        <fullName evidence="9">Triokinase/FMN cyclase</fullName>
    </alternativeName>
</protein>
<dbReference type="InterPro" id="IPR010996">
    <property type="entry name" value="HHH_MUS81"/>
</dbReference>
<evidence type="ECO:0000256" key="22">
    <source>
        <dbReference type="ARBA" id="ARBA00023242"/>
    </source>
</evidence>
<comment type="pathway">
    <text evidence="3">Polyol metabolism; glycerol fermentation; glycerone phosphate from glycerol (oxidative route): step 2/2.</text>
</comment>
<evidence type="ECO:0000256" key="5">
    <source>
        <dbReference type="ARBA" id="ARBA00010015"/>
    </source>
</evidence>
<accession>A0ABD2B9V6</accession>
<evidence type="ECO:0000256" key="26">
    <source>
        <dbReference type="ARBA" id="ARBA00046681"/>
    </source>
</evidence>
<keyword evidence="12" id="KW-0479">Metal-binding</keyword>
<dbReference type="PROSITE" id="PS51480">
    <property type="entry name" value="DHAL"/>
    <property type="match status" value="1"/>
</dbReference>
<feature type="domain" description="DhaK" evidence="33">
    <location>
        <begin position="646"/>
        <end position="974"/>
    </location>
</feature>
<dbReference type="GO" id="GO:0005634">
    <property type="term" value="C:nucleus"/>
    <property type="evidence" value="ECO:0007669"/>
    <property type="project" value="UniProtKB-SubCell"/>
</dbReference>
<dbReference type="InterPro" id="IPR004007">
    <property type="entry name" value="DhaL_dom"/>
</dbReference>
<dbReference type="PANTHER" id="PTHR28629:SF4">
    <property type="entry name" value="TRIOKINASE_FMN CYCLASE"/>
    <property type="match status" value="1"/>
</dbReference>
<comment type="cofactor">
    <cofactor evidence="1">
        <name>Mg(2+)</name>
        <dbReference type="ChEBI" id="CHEBI:18420"/>
    </cofactor>
</comment>
<dbReference type="GO" id="GO:0005524">
    <property type="term" value="F:ATP binding"/>
    <property type="evidence" value="ECO:0007669"/>
    <property type="project" value="UniProtKB-KW"/>
</dbReference>
<evidence type="ECO:0000259" key="33">
    <source>
        <dbReference type="PROSITE" id="PS51481"/>
    </source>
</evidence>
<dbReference type="Pfam" id="PF02733">
    <property type="entry name" value="Dak1"/>
    <property type="match status" value="1"/>
</dbReference>
<dbReference type="GO" id="GO:0050354">
    <property type="term" value="F:triokinase activity"/>
    <property type="evidence" value="ECO:0007669"/>
    <property type="project" value="UniProtKB-EC"/>
</dbReference>
<gene>
    <name evidence="34" type="ORF">V1477_016513</name>
</gene>
<dbReference type="EC" id="4.6.1.15" evidence="8"/>
<dbReference type="SMART" id="SM00891">
    <property type="entry name" value="ERCC4"/>
    <property type="match status" value="1"/>
</dbReference>
<dbReference type="Gene3D" id="3.30.1180.20">
    <property type="entry name" value="Dihydroxyacetone kinase, domain 2"/>
    <property type="match status" value="1"/>
</dbReference>
<comment type="caution">
    <text evidence="34">The sequence shown here is derived from an EMBL/GenBank/DDBJ whole genome shotgun (WGS) entry which is preliminary data.</text>
</comment>
<evidence type="ECO:0000313" key="34">
    <source>
        <dbReference type="EMBL" id="KAL2729333.1"/>
    </source>
</evidence>
<comment type="similarity">
    <text evidence="4">Belongs to the dihydroxyacetone kinase (DAK) family.</text>
</comment>
<dbReference type="GO" id="GO:0006071">
    <property type="term" value="P:glycerol metabolic process"/>
    <property type="evidence" value="ECO:0007669"/>
    <property type="project" value="UniProtKB-ARBA"/>
</dbReference>
<evidence type="ECO:0000256" key="30">
    <source>
        <dbReference type="ARBA" id="ARBA00093612"/>
    </source>
</evidence>
<evidence type="ECO:0000256" key="6">
    <source>
        <dbReference type="ARBA" id="ARBA00012107"/>
    </source>
</evidence>
<comment type="similarity">
    <text evidence="5">Belongs to the XPF family.</text>
</comment>
<keyword evidence="11" id="KW-0540">Nuclease</keyword>
<feature type="domain" description="DhaL" evidence="32">
    <location>
        <begin position="999"/>
        <end position="1200"/>
    </location>
</feature>
<dbReference type="GO" id="GO:0006302">
    <property type="term" value="P:double-strand break repair"/>
    <property type="evidence" value="ECO:0007669"/>
    <property type="project" value="UniProtKB-ARBA"/>
</dbReference>
<dbReference type="PROSITE" id="PS51481">
    <property type="entry name" value="DHAK"/>
    <property type="match status" value="1"/>
</dbReference>
<evidence type="ECO:0000256" key="10">
    <source>
        <dbReference type="ARBA" id="ARBA00022679"/>
    </source>
</evidence>
<keyword evidence="19" id="KW-0460">Magnesium</keyword>
<dbReference type="CDD" id="cd20074">
    <property type="entry name" value="XPF_nuclease_Mus81"/>
    <property type="match status" value="1"/>
</dbReference>
<comment type="subunit">
    <text evidence="26">Homodimer. Interacts with IFIH1 (via the CARD domains), the interaction is inhibited by viral infection.</text>
</comment>
<evidence type="ECO:0000256" key="25">
    <source>
        <dbReference type="ARBA" id="ARBA00045490"/>
    </source>
</evidence>
<dbReference type="Gene3D" id="1.10.10.10">
    <property type="entry name" value="Winged helix-like DNA-binding domain superfamily/Winged helix DNA-binding domain"/>
    <property type="match status" value="1"/>
</dbReference>
<dbReference type="Pfam" id="PF21136">
    <property type="entry name" value="WHD_MUS81"/>
    <property type="match status" value="1"/>
</dbReference>
<dbReference type="AlphaFoldDB" id="A0ABD2B9V6"/>
<dbReference type="SUPFAM" id="SSF47802">
    <property type="entry name" value="DNA polymerase beta, N-terminal domain-like"/>
    <property type="match status" value="1"/>
</dbReference>
<evidence type="ECO:0000256" key="19">
    <source>
        <dbReference type="ARBA" id="ARBA00022842"/>
    </source>
</evidence>
<keyword evidence="20" id="KW-0233">DNA recombination</keyword>
<comment type="catalytic activity">
    <reaction evidence="29">
        <text>dihydroxyacetone + ATP = dihydroxyacetone phosphate + ADP + H(+)</text>
        <dbReference type="Rhea" id="RHEA:15773"/>
        <dbReference type="ChEBI" id="CHEBI:15378"/>
        <dbReference type="ChEBI" id="CHEBI:16016"/>
        <dbReference type="ChEBI" id="CHEBI:30616"/>
        <dbReference type="ChEBI" id="CHEBI:57642"/>
        <dbReference type="ChEBI" id="CHEBI:456216"/>
        <dbReference type="EC" id="2.7.1.29"/>
    </reaction>
</comment>
<evidence type="ECO:0000256" key="31">
    <source>
        <dbReference type="ARBA" id="ARBA00093654"/>
    </source>
</evidence>
<evidence type="ECO:0000259" key="32">
    <source>
        <dbReference type="PROSITE" id="PS51480"/>
    </source>
</evidence>
<comment type="function">
    <text evidence="25">Catalyzes both the phosphorylation of dihydroxyacetone and of glyceraldehyde, and the splitting of ribonucleoside diphosphate-X compounds among which FAD is the best substrate. Represses IFIH1-mediated cellular antiviral response.</text>
</comment>
<evidence type="ECO:0000256" key="2">
    <source>
        <dbReference type="ARBA" id="ARBA00004123"/>
    </source>
</evidence>
<dbReference type="Gene3D" id="1.10.150.670">
    <property type="entry name" value="Crossover junction endonuclease EME1, DNA-binding domain"/>
    <property type="match status" value="1"/>
</dbReference>
<keyword evidence="23" id="KW-0170">Cobalt</keyword>
<evidence type="ECO:0000256" key="7">
    <source>
        <dbReference type="ARBA" id="ARBA00012110"/>
    </source>
</evidence>
<dbReference type="CDD" id="cd21036">
    <property type="entry name" value="WH_MUS81"/>
    <property type="match status" value="1"/>
</dbReference>
<keyword evidence="17" id="KW-0378">Hydrolase</keyword>
<dbReference type="FunFam" id="1.10.150.110:FF:000001">
    <property type="entry name" value="Putative Crossover junction endonuclease MUS81"/>
    <property type="match status" value="1"/>
</dbReference>
<dbReference type="Gene3D" id="3.40.50.10130">
    <property type="match status" value="1"/>
</dbReference>
<evidence type="ECO:0000256" key="20">
    <source>
        <dbReference type="ARBA" id="ARBA00023172"/>
    </source>
</evidence>
<evidence type="ECO:0000256" key="21">
    <source>
        <dbReference type="ARBA" id="ARBA00023204"/>
    </source>
</evidence>
<dbReference type="GO" id="GO:0004371">
    <property type="term" value="F:glycerone kinase activity"/>
    <property type="evidence" value="ECO:0007669"/>
    <property type="project" value="UniProtKB-EC"/>
</dbReference>
<dbReference type="FunFam" id="3.40.50.10440:FF:000001">
    <property type="entry name" value="Dihydroxyacetone kinase, DhaK subunit"/>
    <property type="match status" value="1"/>
</dbReference>
<dbReference type="InterPro" id="IPR004006">
    <property type="entry name" value="DhaK_dom"/>
</dbReference>
<dbReference type="FunFam" id="1.25.40.340:FF:000001">
    <property type="entry name" value="Dihydroxyacetone kinase 1"/>
    <property type="match status" value="1"/>
</dbReference>
<dbReference type="FunFam" id="3.30.1180.20:FF:000001">
    <property type="entry name" value="Dihydroxyacetone kinase 1"/>
    <property type="match status" value="1"/>
</dbReference>
<dbReference type="Gene3D" id="1.10.150.110">
    <property type="entry name" value="DNA polymerase beta, N-terminal domain-like"/>
    <property type="match status" value="1"/>
</dbReference>
<dbReference type="InterPro" id="IPR047416">
    <property type="entry name" value="XPF_nuclease_Mus81"/>
</dbReference>
<dbReference type="Pfam" id="PF02734">
    <property type="entry name" value="Dak2"/>
    <property type="match status" value="1"/>
</dbReference>
<evidence type="ECO:0000256" key="16">
    <source>
        <dbReference type="ARBA" id="ARBA00022777"/>
    </source>
</evidence>
<dbReference type="GO" id="GO:0031297">
    <property type="term" value="P:replication fork processing"/>
    <property type="evidence" value="ECO:0007669"/>
    <property type="project" value="UniProtKB-ARBA"/>
</dbReference>
<evidence type="ECO:0000256" key="13">
    <source>
        <dbReference type="ARBA" id="ARBA00022741"/>
    </source>
</evidence>
<dbReference type="PANTHER" id="PTHR28629">
    <property type="entry name" value="TRIOKINASE/FMN CYCLASE"/>
    <property type="match status" value="1"/>
</dbReference>
<dbReference type="Proteomes" id="UP001607303">
    <property type="component" value="Unassembled WGS sequence"/>
</dbReference>
<keyword evidence="21" id="KW-0234">DNA repair</keyword>
<keyword evidence="16" id="KW-0418">Kinase</keyword>
<organism evidence="34 35">
    <name type="scientific">Vespula maculifrons</name>
    <name type="common">Eastern yellow jacket</name>
    <name type="synonym">Wasp</name>
    <dbReference type="NCBI Taxonomy" id="7453"/>
    <lineage>
        <taxon>Eukaryota</taxon>
        <taxon>Metazoa</taxon>
        <taxon>Ecdysozoa</taxon>
        <taxon>Arthropoda</taxon>
        <taxon>Hexapoda</taxon>
        <taxon>Insecta</taxon>
        <taxon>Pterygota</taxon>
        <taxon>Neoptera</taxon>
        <taxon>Endopterygota</taxon>
        <taxon>Hymenoptera</taxon>
        <taxon>Apocrita</taxon>
        <taxon>Aculeata</taxon>
        <taxon>Vespoidea</taxon>
        <taxon>Vespidae</taxon>
        <taxon>Vespinae</taxon>
        <taxon>Vespula</taxon>
    </lineage>
</organism>